<feature type="domain" description="PseI/NeuA/B-like" evidence="1">
    <location>
        <begin position="31"/>
        <end position="259"/>
    </location>
</feature>
<dbReference type="GO" id="GO:0047444">
    <property type="term" value="F:N-acylneuraminate-9-phosphate synthase activity"/>
    <property type="evidence" value="ECO:0007669"/>
    <property type="project" value="TreeGrafter"/>
</dbReference>
<accession>A0A3B0ZA21</accession>
<dbReference type="GO" id="GO:0050462">
    <property type="term" value="F:N-acetylneuraminate synthase activity"/>
    <property type="evidence" value="ECO:0007669"/>
    <property type="project" value="UniProtKB-EC"/>
</dbReference>
<gene>
    <name evidence="2" type="ORF">MNBD_GAMMA18-985</name>
</gene>
<dbReference type="Gene3D" id="3.20.20.70">
    <property type="entry name" value="Aldolase class I"/>
    <property type="match status" value="1"/>
</dbReference>
<dbReference type="InterPro" id="IPR051690">
    <property type="entry name" value="PseI-like"/>
</dbReference>
<dbReference type="InterPro" id="IPR013132">
    <property type="entry name" value="PseI/NeuA/B-like_N"/>
</dbReference>
<dbReference type="GO" id="GO:0016051">
    <property type="term" value="P:carbohydrate biosynthetic process"/>
    <property type="evidence" value="ECO:0007669"/>
    <property type="project" value="InterPro"/>
</dbReference>
<reference evidence="2" key="1">
    <citation type="submission" date="2018-06" db="EMBL/GenBank/DDBJ databases">
        <authorList>
            <person name="Zhirakovskaya E."/>
        </authorList>
    </citation>
    <scope>NUCLEOTIDE SEQUENCE</scope>
</reference>
<dbReference type="EC" id="2.5.1.56" evidence="2"/>
<dbReference type="EMBL" id="UOFP01000045">
    <property type="protein sequence ID" value="VAW84402.1"/>
    <property type="molecule type" value="Genomic_DNA"/>
</dbReference>
<proteinExistence type="predicted"/>
<dbReference type="AlphaFoldDB" id="A0A3B0ZA21"/>
<keyword evidence="2" id="KW-0808">Transferase</keyword>
<dbReference type="PANTHER" id="PTHR42966">
    <property type="entry name" value="N-ACETYLNEURAMINATE SYNTHASE"/>
    <property type="match status" value="1"/>
</dbReference>
<name>A0A3B0ZA21_9ZZZZ</name>
<dbReference type="InterPro" id="IPR013785">
    <property type="entry name" value="Aldolase_TIM"/>
</dbReference>
<dbReference type="Pfam" id="PF03102">
    <property type="entry name" value="NeuB"/>
    <property type="match status" value="1"/>
</dbReference>
<evidence type="ECO:0000259" key="1">
    <source>
        <dbReference type="Pfam" id="PF03102"/>
    </source>
</evidence>
<sequence length="289" mass="32550">MSRAKRVERPFFIAEVSSNHQGNLERCLQFIDTAAEIGCDAVKFQLFKIDQLFSPEVLATSEAHRQRRQWELPLAFLPALAERCQQRQIQFACTPFYLAAVEQLQPYVDFYKIASYELLWDELLLACAETGKPLTLSTGMATLEEVTHAVDLLKPKTRQLSLLHCISGYPTPVDQCNLAAIQTLRDNCDCPVGWSDHSVSPLVLQRAVHRWGAEIVEFHLDLDAQGNEYAAGHCWLPEQIAPLIRDIHAACEADGSGVKAPATVELPDRDWRADPEDGLRPMRHIRHGI</sequence>
<protein>
    <submittedName>
        <fullName evidence="2">N-acetylneuraminate synthase</fullName>
        <ecNumber evidence="2">2.5.1.56</ecNumber>
    </submittedName>
</protein>
<dbReference type="SUPFAM" id="SSF51569">
    <property type="entry name" value="Aldolase"/>
    <property type="match status" value="1"/>
</dbReference>
<dbReference type="PANTHER" id="PTHR42966:SF1">
    <property type="entry name" value="SIALIC ACID SYNTHASE"/>
    <property type="match status" value="1"/>
</dbReference>
<evidence type="ECO:0000313" key="2">
    <source>
        <dbReference type="EMBL" id="VAW84402.1"/>
    </source>
</evidence>
<organism evidence="2">
    <name type="scientific">hydrothermal vent metagenome</name>
    <dbReference type="NCBI Taxonomy" id="652676"/>
    <lineage>
        <taxon>unclassified sequences</taxon>
        <taxon>metagenomes</taxon>
        <taxon>ecological metagenomes</taxon>
    </lineage>
</organism>